<evidence type="ECO:0000313" key="2">
    <source>
        <dbReference type="EMBL" id="TWJ33531.1"/>
    </source>
</evidence>
<dbReference type="SUPFAM" id="SSF143120">
    <property type="entry name" value="YefM-like"/>
    <property type="match status" value="1"/>
</dbReference>
<proteinExistence type="inferred from homology"/>
<keyword evidence="3" id="KW-1185">Reference proteome</keyword>
<dbReference type="OrthoDB" id="5518400at2"/>
<organism evidence="2 3">
    <name type="scientific">Geobacter argillaceus</name>
    <dbReference type="NCBI Taxonomy" id="345631"/>
    <lineage>
        <taxon>Bacteria</taxon>
        <taxon>Pseudomonadati</taxon>
        <taxon>Thermodesulfobacteriota</taxon>
        <taxon>Desulfuromonadia</taxon>
        <taxon>Geobacterales</taxon>
        <taxon>Geobacteraceae</taxon>
        <taxon>Geobacter</taxon>
    </lineage>
</organism>
<evidence type="ECO:0000256" key="1">
    <source>
        <dbReference type="ARBA" id="ARBA00009981"/>
    </source>
</evidence>
<comment type="caution">
    <text evidence="2">The sequence shown here is derived from an EMBL/GenBank/DDBJ whole genome shotgun (WGS) entry which is preliminary data.</text>
</comment>
<protein>
    <submittedName>
        <fullName evidence="2">Prevent-host-death family protein</fullName>
    </submittedName>
</protein>
<dbReference type="AlphaFoldDB" id="A0A562WTA2"/>
<gene>
    <name evidence="2" type="ORF">JN12_00205</name>
</gene>
<dbReference type="Proteomes" id="UP000319449">
    <property type="component" value="Unassembled WGS sequence"/>
</dbReference>
<evidence type="ECO:0000313" key="3">
    <source>
        <dbReference type="Proteomes" id="UP000319449"/>
    </source>
</evidence>
<dbReference type="RefSeq" id="WP_145017176.1">
    <property type="nucleotide sequence ID" value="NZ_VLLN01000001.1"/>
</dbReference>
<reference evidence="2 3" key="1">
    <citation type="submission" date="2019-07" db="EMBL/GenBank/DDBJ databases">
        <title>Genomic Encyclopedia of Archaeal and Bacterial Type Strains, Phase II (KMG-II): from individual species to whole genera.</title>
        <authorList>
            <person name="Goeker M."/>
        </authorList>
    </citation>
    <scope>NUCLEOTIDE SEQUENCE [LARGE SCALE GENOMIC DNA]</scope>
    <source>
        <strain evidence="2 3">ATCC BAA-1139</strain>
    </source>
</reference>
<dbReference type="InterPro" id="IPR036165">
    <property type="entry name" value="YefM-like_sf"/>
</dbReference>
<comment type="similarity">
    <text evidence="1">Belongs to the phD/YefM antitoxin family.</text>
</comment>
<sequence length="92" mass="9987">MQTVISSTDAVRNFSELLNNIKYRGDRYTVVRGGKPAASLVPVEPIDSGATLADLRKIVQAFPHLDRSDSFEADVIAAASSQPSMPEALPWE</sequence>
<dbReference type="NCBIfam" id="TIGR01552">
    <property type="entry name" value="phd_fam"/>
    <property type="match status" value="1"/>
</dbReference>
<dbReference type="EMBL" id="VLLN01000001">
    <property type="protein sequence ID" value="TWJ33531.1"/>
    <property type="molecule type" value="Genomic_DNA"/>
</dbReference>
<name>A0A562WTA2_9BACT</name>
<dbReference type="Gene3D" id="3.40.1620.10">
    <property type="entry name" value="YefM-like domain"/>
    <property type="match status" value="1"/>
</dbReference>
<accession>A0A562WTA2</accession>